<proteinExistence type="predicted"/>
<organism evidence="1 2">
    <name type="scientific">Thauera humireducens</name>
    <dbReference type="NCBI Taxonomy" id="1134435"/>
    <lineage>
        <taxon>Bacteria</taxon>
        <taxon>Pseudomonadati</taxon>
        <taxon>Pseudomonadota</taxon>
        <taxon>Betaproteobacteria</taxon>
        <taxon>Rhodocyclales</taxon>
        <taxon>Zoogloeaceae</taxon>
        <taxon>Thauera</taxon>
    </lineage>
</organism>
<gene>
    <name evidence="1" type="ORF">AC731_003565</name>
</gene>
<evidence type="ECO:0000313" key="2">
    <source>
        <dbReference type="Proteomes" id="UP000036902"/>
    </source>
</evidence>
<evidence type="ECO:0000313" key="1">
    <source>
        <dbReference type="EMBL" id="AMO36097.1"/>
    </source>
</evidence>
<dbReference type="Proteomes" id="UP000036902">
    <property type="component" value="Chromosome"/>
</dbReference>
<reference evidence="2" key="1">
    <citation type="submission" date="2016-03" db="EMBL/GenBank/DDBJ databases">
        <authorList>
            <person name="Ma C."/>
            <person name="Zhou S."/>
            <person name="Yang G."/>
        </authorList>
    </citation>
    <scope>NUCLEOTIDE SEQUENCE [LARGE SCALE GENOMIC DNA]</scope>
    <source>
        <strain evidence="2">SgZ-1</strain>
    </source>
</reference>
<dbReference type="KEGG" id="thu:AC731_003565"/>
<keyword evidence="2" id="KW-1185">Reference proteome</keyword>
<dbReference type="Pfam" id="PF20131">
    <property type="entry name" value="MC3"/>
    <property type="match status" value="1"/>
</dbReference>
<dbReference type="EMBL" id="CP014646">
    <property type="protein sequence ID" value="AMO36097.1"/>
    <property type="molecule type" value="Genomic_DNA"/>
</dbReference>
<name>A0A140IEC2_9RHOO</name>
<dbReference type="STRING" id="1134435.AC731_003565"/>
<sequence>MKRWDQRPFEIRNLFNPAFCGLVLSRALHGYEEEDARGMPFSLTLLVLPLCLHKDSREVIANSPRSYLLKTAEKNQQLMVGFADRVTQMLPYAFEGFGLLMERGCIAILEDGRIQTVPKKVRKTVDGTAETVSCQKVARIVGKEFARIADRATVYTTFGIRP</sequence>
<accession>A0A140IEC2</accession>
<dbReference type="InterPro" id="IPR045390">
    <property type="entry name" value="ABC-3C_MC3"/>
</dbReference>
<protein>
    <submittedName>
        <fullName evidence="1">Uncharacterized protein</fullName>
    </submittedName>
</protein>
<dbReference type="RefSeq" id="WP_048709293.1">
    <property type="nucleotide sequence ID" value="NZ_CP014646.1"/>
</dbReference>
<dbReference type="AlphaFoldDB" id="A0A140IEC2"/>